<evidence type="ECO:0000256" key="4">
    <source>
        <dbReference type="ARBA" id="ARBA00022679"/>
    </source>
</evidence>
<evidence type="ECO:0000256" key="5">
    <source>
        <dbReference type="ARBA" id="ARBA00022898"/>
    </source>
</evidence>
<comment type="function">
    <text evidence="2">Catalyzes the reversible conversion of 3-phosphohydroxypyruvate to phosphoserine and of 3-hydroxy-2-oxo-4-phosphonooxybutanoate to phosphohydroxythreonine.</text>
</comment>
<dbReference type="GO" id="GO:0008483">
    <property type="term" value="F:transaminase activity"/>
    <property type="evidence" value="ECO:0007669"/>
    <property type="project" value="UniProtKB-KW"/>
</dbReference>
<dbReference type="Gene3D" id="3.40.640.10">
    <property type="entry name" value="Type I PLP-dependent aspartate aminotransferase-like (Major domain)"/>
    <property type="match status" value="1"/>
</dbReference>
<dbReference type="InterPro" id="IPR022278">
    <property type="entry name" value="Pser_aminoTfrase"/>
</dbReference>
<keyword evidence="12" id="KW-1185">Reference proteome</keyword>
<comment type="catalytic activity">
    <reaction evidence="8">
        <text>4-(phosphooxy)-L-threonine + 2-oxoglutarate = (R)-3-hydroxy-2-oxo-4-phosphooxybutanoate + L-glutamate</text>
        <dbReference type="Rhea" id="RHEA:16573"/>
        <dbReference type="ChEBI" id="CHEBI:16810"/>
        <dbReference type="ChEBI" id="CHEBI:29985"/>
        <dbReference type="ChEBI" id="CHEBI:58452"/>
        <dbReference type="ChEBI" id="CHEBI:58538"/>
        <dbReference type="EC" id="2.6.1.52"/>
    </reaction>
</comment>
<proteinExistence type="predicted"/>
<dbReference type="SUPFAM" id="SSF53383">
    <property type="entry name" value="PLP-dependent transferases"/>
    <property type="match status" value="1"/>
</dbReference>
<comment type="cofactor">
    <cofactor evidence="1">
        <name>pyridoxal 5'-phosphate</name>
        <dbReference type="ChEBI" id="CHEBI:597326"/>
    </cofactor>
</comment>
<comment type="caution">
    <text evidence="11">The sequence shown here is derived from an EMBL/GenBank/DDBJ whole genome shotgun (WGS) entry which is preliminary data.</text>
</comment>
<evidence type="ECO:0000256" key="7">
    <source>
        <dbReference type="ARBA" id="ARBA00031421"/>
    </source>
</evidence>
<comment type="catalytic activity">
    <reaction evidence="9">
        <text>O-phospho-L-serine + 2-oxoglutarate = 3-phosphooxypyruvate + L-glutamate</text>
        <dbReference type="Rhea" id="RHEA:14329"/>
        <dbReference type="ChEBI" id="CHEBI:16810"/>
        <dbReference type="ChEBI" id="CHEBI:18110"/>
        <dbReference type="ChEBI" id="CHEBI:29985"/>
        <dbReference type="ChEBI" id="CHEBI:57524"/>
        <dbReference type="EC" id="2.6.1.52"/>
    </reaction>
</comment>
<evidence type="ECO:0000256" key="2">
    <source>
        <dbReference type="ARBA" id="ARBA00003483"/>
    </source>
</evidence>
<dbReference type="EMBL" id="JAUSWA010000038">
    <property type="protein sequence ID" value="MDQ0496568.1"/>
    <property type="molecule type" value="Genomic_DNA"/>
</dbReference>
<keyword evidence="4" id="KW-0808">Transferase</keyword>
<comment type="pathway">
    <text evidence="6">Amino-acid biosynthesis.</text>
</comment>
<evidence type="ECO:0000313" key="11">
    <source>
        <dbReference type="EMBL" id="MDQ0496568.1"/>
    </source>
</evidence>
<sequence length="125" mass="13782">MTYMYNFNAGPGALPSEVLQEAQEELQNIHGIGVSILEISHRSKQYEAIHNEAQHLIKNLLKLSSEYDVLFLQGGASVQFSMVPINFLTQGKTAGYVHSGTWSGKAWKEAQKLGKSMVLASGEKE</sequence>
<evidence type="ECO:0000256" key="1">
    <source>
        <dbReference type="ARBA" id="ARBA00001933"/>
    </source>
</evidence>
<evidence type="ECO:0000313" key="12">
    <source>
        <dbReference type="Proteomes" id="UP001242811"/>
    </source>
</evidence>
<dbReference type="Pfam" id="PF00266">
    <property type="entry name" value="Aminotran_5"/>
    <property type="match status" value="1"/>
</dbReference>
<evidence type="ECO:0000256" key="9">
    <source>
        <dbReference type="ARBA" id="ARBA00049007"/>
    </source>
</evidence>
<feature type="domain" description="Aminotransferase class V" evidence="10">
    <location>
        <begin position="4"/>
        <end position="114"/>
    </location>
</feature>
<evidence type="ECO:0000256" key="3">
    <source>
        <dbReference type="ARBA" id="ARBA00021164"/>
    </source>
</evidence>
<dbReference type="RefSeq" id="WP_425280857.1">
    <property type="nucleotide sequence ID" value="NZ_CP045298.1"/>
</dbReference>
<reference evidence="11 12" key="1">
    <citation type="submission" date="2023-07" db="EMBL/GenBank/DDBJ databases">
        <title>Genomic Encyclopedia of Type Strains, Phase IV (KMG-IV): sequencing the most valuable type-strain genomes for metagenomic binning, comparative biology and taxonomic classification.</title>
        <authorList>
            <person name="Goeker M."/>
        </authorList>
    </citation>
    <scope>NUCLEOTIDE SEQUENCE [LARGE SCALE GENOMIC DNA]</scope>
    <source>
        <strain evidence="11 12">DSM 14914</strain>
    </source>
</reference>
<dbReference type="InterPro" id="IPR015424">
    <property type="entry name" value="PyrdxlP-dep_Trfase"/>
</dbReference>
<evidence type="ECO:0000259" key="10">
    <source>
        <dbReference type="Pfam" id="PF00266"/>
    </source>
</evidence>
<protein>
    <recommendedName>
        <fullName evidence="3">Phosphoserine aminotransferase</fullName>
    </recommendedName>
    <alternativeName>
        <fullName evidence="7">Phosphohydroxythreonine aminotransferase</fullName>
    </alternativeName>
</protein>
<keyword evidence="5" id="KW-0663">Pyridoxal phosphate</keyword>
<gene>
    <name evidence="11" type="ORF">QOZ95_004758</name>
</gene>
<dbReference type="Proteomes" id="UP001242811">
    <property type="component" value="Unassembled WGS sequence"/>
</dbReference>
<keyword evidence="11" id="KW-0032">Aminotransferase</keyword>
<organism evidence="11 12">
    <name type="scientific">Paenibacillus brasilensis</name>
    <dbReference type="NCBI Taxonomy" id="128574"/>
    <lineage>
        <taxon>Bacteria</taxon>
        <taxon>Bacillati</taxon>
        <taxon>Bacillota</taxon>
        <taxon>Bacilli</taxon>
        <taxon>Bacillales</taxon>
        <taxon>Paenibacillaceae</taxon>
        <taxon>Paenibacillus</taxon>
    </lineage>
</organism>
<evidence type="ECO:0000256" key="8">
    <source>
        <dbReference type="ARBA" id="ARBA00047630"/>
    </source>
</evidence>
<dbReference type="PANTHER" id="PTHR43247">
    <property type="entry name" value="PHOSPHOSERINE AMINOTRANSFERASE"/>
    <property type="match status" value="1"/>
</dbReference>
<evidence type="ECO:0000256" key="6">
    <source>
        <dbReference type="ARBA" id="ARBA00029440"/>
    </source>
</evidence>
<dbReference type="InterPro" id="IPR000192">
    <property type="entry name" value="Aminotrans_V_dom"/>
</dbReference>
<name>A0ABU0L5I5_9BACL</name>
<dbReference type="InterPro" id="IPR015421">
    <property type="entry name" value="PyrdxlP-dep_Trfase_major"/>
</dbReference>
<accession>A0ABU0L5I5</accession>
<dbReference type="PANTHER" id="PTHR43247:SF1">
    <property type="entry name" value="PHOSPHOSERINE AMINOTRANSFERASE"/>
    <property type="match status" value="1"/>
</dbReference>